<name>A0A1F7HIB5_9BACT</name>
<feature type="transmembrane region" description="Helical" evidence="1">
    <location>
        <begin position="6"/>
        <end position="22"/>
    </location>
</feature>
<reference evidence="2 3" key="1">
    <citation type="journal article" date="2016" name="Nat. Commun.">
        <title>Thousands of microbial genomes shed light on interconnected biogeochemical processes in an aquifer system.</title>
        <authorList>
            <person name="Anantharaman K."/>
            <person name="Brown C.T."/>
            <person name="Hug L.A."/>
            <person name="Sharon I."/>
            <person name="Castelle C.J."/>
            <person name="Probst A.J."/>
            <person name="Thomas B.C."/>
            <person name="Singh A."/>
            <person name="Wilkins M.J."/>
            <person name="Karaoz U."/>
            <person name="Brodie E.L."/>
            <person name="Williams K.H."/>
            <person name="Hubbard S.S."/>
            <person name="Banfield J.F."/>
        </authorList>
    </citation>
    <scope>NUCLEOTIDE SEQUENCE [LARGE SCALE GENOMIC DNA]</scope>
</reference>
<keyword evidence="1" id="KW-1133">Transmembrane helix</keyword>
<organism evidence="2 3">
    <name type="scientific">Candidatus Roizmanbacteria bacterium RIFCSPHIGHO2_12_FULL_33_9</name>
    <dbReference type="NCBI Taxonomy" id="1802045"/>
    <lineage>
        <taxon>Bacteria</taxon>
        <taxon>Candidatus Roizmaniibacteriota</taxon>
    </lineage>
</organism>
<evidence type="ECO:0000313" key="2">
    <source>
        <dbReference type="EMBL" id="OGK30961.1"/>
    </source>
</evidence>
<evidence type="ECO:0000313" key="3">
    <source>
        <dbReference type="Proteomes" id="UP000177199"/>
    </source>
</evidence>
<proteinExistence type="predicted"/>
<protein>
    <submittedName>
        <fullName evidence="2">Uncharacterized protein</fullName>
    </submittedName>
</protein>
<gene>
    <name evidence="2" type="ORF">A3F29_04305</name>
</gene>
<evidence type="ECO:0000256" key="1">
    <source>
        <dbReference type="SAM" id="Phobius"/>
    </source>
</evidence>
<keyword evidence="1" id="KW-0812">Transmembrane</keyword>
<dbReference type="EMBL" id="MFZV01000034">
    <property type="protein sequence ID" value="OGK30961.1"/>
    <property type="molecule type" value="Genomic_DNA"/>
</dbReference>
<dbReference type="AlphaFoldDB" id="A0A1F7HIB5"/>
<dbReference type="Proteomes" id="UP000177199">
    <property type="component" value="Unassembled WGS sequence"/>
</dbReference>
<comment type="caution">
    <text evidence="2">The sequence shown here is derived from an EMBL/GenBank/DDBJ whole genome shotgun (WGS) entry which is preliminary data.</text>
</comment>
<sequence>MERRQIIMLVIVILVIIALKVLNDKYADRVETENKKTIKILDEEGQVEGIAEKFDEGLRSAEEQTGNIIENATTFVSDQVSRASESVTNVVIKNTTQNIVNQIEKLPENNQTQIKELICK</sequence>
<accession>A0A1F7HIB5</accession>
<keyword evidence="1" id="KW-0472">Membrane</keyword>